<dbReference type="SUPFAM" id="SSF53223">
    <property type="entry name" value="Aminoacid dehydrogenase-like, N-terminal domain"/>
    <property type="match status" value="1"/>
</dbReference>
<name>A0A3A4FD10_9MICC</name>
<evidence type="ECO:0000256" key="1">
    <source>
        <dbReference type="ARBA" id="ARBA00006382"/>
    </source>
</evidence>
<feature type="binding site" evidence="5">
    <location>
        <position position="66"/>
    </location>
    <ligand>
        <name>substrate</name>
    </ligand>
</feature>
<feature type="active site" description="Proton donor" evidence="4">
    <location>
        <position position="78"/>
    </location>
</feature>
<dbReference type="RefSeq" id="WP_119902031.1">
    <property type="nucleotide sequence ID" value="NZ_QYZP01000001.1"/>
</dbReference>
<dbReference type="SUPFAM" id="SSF51735">
    <property type="entry name" value="NAD(P)-binding Rossmann-fold domains"/>
    <property type="match status" value="1"/>
</dbReference>
<dbReference type="InterPro" id="IPR006097">
    <property type="entry name" value="Glu/Leu/Phe/Val/Trp_DH_dimer"/>
</dbReference>
<dbReference type="EMBL" id="QYZP01000001">
    <property type="protein sequence ID" value="RJN32987.1"/>
    <property type="molecule type" value="Genomic_DNA"/>
</dbReference>
<dbReference type="GO" id="GO:0006538">
    <property type="term" value="P:L-glutamate catabolic process"/>
    <property type="evidence" value="ECO:0007669"/>
    <property type="project" value="TreeGrafter"/>
</dbReference>
<evidence type="ECO:0000259" key="8">
    <source>
        <dbReference type="SMART" id="SM00839"/>
    </source>
</evidence>
<evidence type="ECO:0000256" key="7">
    <source>
        <dbReference type="RuleBase" id="RU004417"/>
    </source>
</evidence>
<dbReference type="Proteomes" id="UP000266615">
    <property type="component" value="Unassembled WGS sequence"/>
</dbReference>
<dbReference type="PROSITE" id="PS00074">
    <property type="entry name" value="GLFV_DEHYDROGENASE"/>
    <property type="match status" value="1"/>
</dbReference>
<dbReference type="GO" id="GO:0004352">
    <property type="term" value="F:glutamate dehydrogenase (NAD+) activity"/>
    <property type="evidence" value="ECO:0007669"/>
    <property type="project" value="TreeGrafter"/>
</dbReference>
<dbReference type="InterPro" id="IPR046346">
    <property type="entry name" value="Aminoacid_DH-like_N_sf"/>
</dbReference>
<dbReference type="InterPro" id="IPR006095">
    <property type="entry name" value="Glu/Leu/Phe/Val/Trp_DH"/>
</dbReference>
<dbReference type="InterPro" id="IPR033524">
    <property type="entry name" value="Glu/Leu/Phe/Val_DH_AS"/>
</dbReference>
<dbReference type="OrthoDB" id="9803297at2"/>
<feature type="binding site" evidence="5">
    <location>
        <position position="153"/>
    </location>
    <ligand>
        <name>NAD(+)</name>
        <dbReference type="ChEBI" id="CHEBI:57540"/>
    </ligand>
</feature>
<dbReference type="Pfam" id="PF02812">
    <property type="entry name" value="ELFV_dehydrog_N"/>
    <property type="match status" value="1"/>
</dbReference>
<protein>
    <recommendedName>
        <fullName evidence="3">Glutamate dehydrogenase</fullName>
    </recommendedName>
</protein>
<feature type="binding site" evidence="5">
    <location>
        <position position="42"/>
    </location>
    <ligand>
        <name>substrate</name>
    </ligand>
</feature>
<evidence type="ECO:0000256" key="4">
    <source>
        <dbReference type="PIRSR" id="PIRSR000185-1"/>
    </source>
</evidence>
<keyword evidence="2 3" id="KW-0560">Oxidoreductase</keyword>
<dbReference type="PANTHER" id="PTHR11606">
    <property type="entry name" value="GLUTAMATE DEHYDROGENASE"/>
    <property type="match status" value="1"/>
</dbReference>
<dbReference type="GO" id="GO:0000166">
    <property type="term" value="F:nucleotide binding"/>
    <property type="evidence" value="ECO:0007669"/>
    <property type="project" value="UniProtKB-KW"/>
</dbReference>
<gene>
    <name evidence="9" type="ORF">D3250_04040</name>
</gene>
<feature type="domain" description="Glutamate/phenylalanine/leucine/valine/L-tryptophan dehydrogenase C-terminal" evidence="8">
    <location>
        <begin position="144"/>
        <end position="377"/>
    </location>
</feature>
<dbReference type="InterPro" id="IPR036291">
    <property type="entry name" value="NAD(P)-bd_dom_sf"/>
</dbReference>
<evidence type="ECO:0000256" key="3">
    <source>
        <dbReference type="PIRNR" id="PIRNR000185"/>
    </source>
</evidence>
<feature type="site" description="Important for catalysis" evidence="6">
    <location>
        <position position="114"/>
    </location>
</feature>
<dbReference type="PIRSF" id="PIRSF000185">
    <property type="entry name" value="Glu_DH"/>
    <property type="match status" value="1"/>
</dbReference>
<evidence type="ECO:0000313" key="9">
    <source>
        <dbReference type="EMBL" id="RJN32987.1"/>
    </source>
</evidence>
<evidence type="ECO:0000256" key="5">
    <source>
        <dbReference type="PIRSR" id="PIRSR000185-2"/>
    </source>
</evidence>
<dbReference type="InterPro" id="IPR014362">
    <property type="entry name" value="Glu_DH"/>
</dbReference>
<evidence type="ECO:0000313" key="10">
    <source>
        <dbReference type="Proteomes" id="UP000266615"/>
    </source>
</evidence>
<reference evidence="9 10" key="1">
    <citation type="submission" date="2018-09" db="EMBL/GenBank/DDBJ databases">
        <title>Nesterenkonia natronophila sp. nov., an alkaliphilic actinobacteriume isolated from a soda lake, and emended description of the genus Nesterenkonia.</title>
        <authorList>
            <person name="Menes R.J."/>
            <person name="Iriarte A."/>
        </authorList>
    </citation>
    <scope>NUCLEOTIDE SEQUENCE [LARGE SCALE GENOMIC DNA]</scope>
    <source>
        <strain evidence="9 10">M8</strain>
    </source>
</reference>
<dbReference type="PRINTS" id="PR00082">
    <property type="entry name" value="GLFDHDRGNASE"/>
</dbReference>
<comment type="similarity">
    <text evidence="1 3 7">Belongs to the Glu/Leu/Phe/Val dehydrogenases family.</text>
</comment>
<keyword evidence="10" id="KW-1185">Reference proteome</keyword>
<evidence type="ECO:0000256" key="6">
    <source>
        <dbReference type="PIRSR" id="PIRSR000185-3"/>
    </source>
</evidence>
<dbReference type="Gene3D" id="3.40.50.10860">
    <property type="entry name" value="Leucine Dehydrogenase, chain A, domain 1"/>
    <property type="match status" value="1"/>
</dbReference>
<proteinExistence type="inferred from homology"/>
<organism evidence="9 10">
    <name type="scientific">Nesterenkonia natronophila</name>
    <dbReference type="NCBI Taxonomy" id="2174932"/>
    <lineage>
        <taxon>Bacteria</taxon>
        <taxon>Bacillati</taxon>
        <taxon>Actinomycetota</taxon>
        <taxon>Actinomycetes</taxon>
        <taxon>Micrococcales</taxon>
        <taxon>Micrococcaceae</taxon>
        <taxon>Nesterenkonia</taxon>
    </lineage>
</organism>
<sequence length="386" mass="40179">MSADPLVSIDHWGPEKVVIVSDRKSGMRGVLVIDNTARGTGKGGTRMSPTVTVGEVSQLARTMTWKWAAVDLFHGGAKAGILGDPRSLDKERILRAFARALADEVPRDYVFGLDMGLAEEDAAIFVDELNDRGASTGLPRDLGGLPYDQLGVTGYGVAEASDAAAQHAGIDLKNARVAVQGFGAVGRAAVERLHALGAQVTAVSTVAGCICDPNGLDVPSLVAASKAAGDDALREHASFTASPQQLFNIPVDVLIPAAAAEAITEEVARNTTAQLIVEGANLPTTARAREVLHQRGIAVVPDFIANAGGIIAAAHSSDARYSPFVVDPGGVFSMISEKLRANSVRVLAASQSQDISPLKAAHHLAQDRVMSAMRARGFTPESTPAG</sequence>
<dbReference type="InterPro" id="IPR006096">
    <property type="entry name" value="Glu/Leu/Phe/Val/Trp_DH_C"/>
</dbReference>
<dbReference type="AlphaFoldDB" id="A0A3A4FD10"/>
<dbReference type="PANTHER" id="PTHR11606:SF13">
    <property type="entry name" value="GLUTAMATE DEHYDROGENASE 1, MITOCHONDRIAL"/>
    <property type="match status" value="1"/>
</dbReference>
<accession>A0A3A4FD10</accession>
<dbReference type="Pfam" id="PF00208">
    <property type="entry name" value="ELFV_dehydrog"/>
    <property type="match status" value="1"/>
</dbReference>
<keyword evidence="5" id="KW-0547">Nucleotide-binding</keyword>
<dbReference type="SMART" id="SM00839">
    <property type="entry name" value="ELFV_dehydrog"/>
    <property type="match status" value="1"/>
</dbReference>
<keyword evidence="5" id="KW-0520">NAD</keyword>
<dbReference type="Gene3D" id="3.40.50.720">
    <property type="entry name" value="NAD(P)-binding Rossmann-like Domain"/>
    <property type="match status" value="1"/>
</dbReference>
<comment type="caution">
    <text evidence="9">The sequence shown here is derived from an EMBL/GenBank/DDBJ whole genome shotgun (WGS) entry which is preliminary data.</text>
</comment>
<evidence type="ECO:0000256" key="2">
    <source>
        <dbReference type="ARBA" id="ARBA00023002"/>
    </source>
</evidence>